<comment type="caution">
    <text evidence="2">The sequence shown here is derived from an EMBL/GenBank/DDBJ whole genome shotgun (WGS) entry which is preliminary data.</text>
</comment>
<dbReference type="PANTHER" id="PTHR10837:SF8">
    <property type="entry name" value="PROTEIN-ARGININE DEIMINASE"/>
    <property type="match status" value="1"/>
</dbReference>
<dbReference type="Gene3D" id="2.60.40.1700">
    <property type="entry name" value="Protein-arginine deiminase, central domain"/>
    <property type="match status" value="1"/>
</dbReference>
<name>A0ABN3U547_9ACTN</name>
<sequence length="637" mass="67926">MNDHKRIAGIGVFAVVLAQLTACGLTAGASPMSASPGKALLRADTDRDGRLSPADDDRRGSWTDVRGAIMLPNLDDDASRCPAAGRGGKRLTDAVLAACDDAADAVVNGVDDTADLAPLEIPAVKGVSASARATLLPDAPSRDKVRIFITRDGHLTALGADGEIRADELRRGVRLAVEARDFVRDPAVWSGFGDLTLTITDGGRVRSDTVRLRVAPVLFQHDLLRLDRAVVANPEAPVTLEGGNAPGKATPGAKAYRRDLRRGLDAEGLRKPFIESPAGGDQWMGDMFKAGYASMPGQDGKEHHIVVNLRSPAVPPDFPARDRPLRDASRPVFTMMRGPGVAGLQQFDPKAVDRPDDNLYYGSASSSGNFGTIPPYDGYPAGRIIYGGEGEFTPDATFIRMLEAQGHQAPLAVDTSWLGVGHLDEFLHFVPKQGGKGWAMVIADPQLGMDLLKQVARDGGGGQPLVQGIAPADTPFPGLTVAQALSKPELVNGTRIAAAGVERALRQLRDGAGITEEDIIRLPATFTRLDLPDDYPRKDLTLTYLPDIANGISTGTGGYLAPAQHGPRQNGQDVFQQAAEQALDRVGVRVHWIEDWDYAHNVGTAGGDIHCVTNVQRDLSGTAPWWRPTGRRTPAKN</sequence>
<dbReference type="Pfam" id="PF03068">
    <property type="entry name" value="PAD"/>
    <property type="match status" value="1"/>
</dbReference>
<protein>
    <recommendedName>
        <fullName evidence="1">Protein-arginine deiminase C-terminal domain-containing protein</fullName>
    </recommendedName>
</protein>
<dbReference type="SUPFAM" id="SSF110083">
    <property type="entry name" value="Peptidylarginine deiminase Pad4, middle domain"/>
    <property type="match status" value="1"/>
</dbReference>
<evidence type="ECO:0000313" key="2">
    <source>
        <dbReference type="EMBL" id="GAA2724782.1"/>
    </source>
</evidence>
<dbReference type="RefSeq" id="WP_344450311.1">
    <property type="nucleotide sequence ID" value="NZ_BAAATZ010000007.1"/>
</dbReference>
<dbReference type="InterPro" id="IPR036556">
    <property type="entry name" value="PAD_central_sf"/>
</dbReference>
<organism evidence="2 3">
    <name type="scientific">Actinocorallia aurantiaca</name>
    <dbReference type="NCBI Taxonomy" id="46204"/>
    <lineage>
        <taxon>Bacteria</taxon>
        <taxon>Bacillati</taxon>
        <taxon>Actinomycetota</taxon>
        <taxon>Actinomycetes</taxon>
        <taxon>Streptosporangiales</taxon>
        <taxon>Thermomonosporaceae</taxon>
        <taxon>Actinocorallia</taxon>
    </lineage>
</organism>
<evidence type="ECO:0000259" key="1">
    <source>
        <dbReference type="Pfam" id="PF03068"/>
    </source>
</evidence>
<keyword evidence="3" id="KW-1185">Reference proteome</keyword>
<reference evidence="2 3" key="1">
    <citation type="journal article" date="2019" name="Int. J. Syst. Evol. Microbiol.">
        <title>The Global Catalogue of Microorganisms (GCM) 10K type strain sequencing project: providing services to taxonomists for standard genome sequencing and annotation.</title>
        <authorList>
            <consortium name="The Broad Institute Genomics Platform"/>
            <consortium name="The Broad Institute Genome Sequencing Center for Infectious Disease"/>
            <person name="Wu L."/>
            <person name="Ma J."/>
        </authorList>
    </citation>
    <scope>NUCLEOTIDE SEQUENCE [LARGE SCALE GENOMIC DNA]</scope>
    <source>
        <strain evidence="2 3">JCM 8201</strain>
    </source>
</reference>
<dbReference type="InterPro" id="IPR004303">
    <property type="entry name" value="PAD"/>
</dbReference>
<dbReference type="EMBL" id="BAAATZ010000007">
    <property type="protein sequence ID" value="GAA2724782.1"/>
    <property type="molecule type" value="Genomic_DNA"/>
</dbReference>
<evidence type="ECO:0000313" key="3">
    <source>
        <dbReference type="Proteomes" id="UP001501842"/>
    </source>
</evidence>
<proteinExistence type="predicted"/>
<dbReference type="Proteomes" id="UP001501842">
    <property type="component" value="Unassembled WGS sequence"/>
</dbReference>
<dbReference type="InterPro" id="IPR013530">
    <property type="entry name" value="PAD_C"/>
</dbReference>
<dbReference type="PANTHER" id="PTHR10837">
    <property type="entry name" value="PEPTIDYLARGININE DEIMINASE"/>
    <property type="match status" value="1"/>
</dbReference>
<accession>A0ABN3U547</accession>
<feature type="domain" description="Protein-arginine deiminase C-terminal" evidence="1">
    <location>
        <begin position="206"/>
        <end position="626"/>
    </location>
</feature>
<dbReference type="Gene3D" id="3.75.10.10">
    <property type="entry name" value="L-arginine/glycine Amidinotransferase, Chain A"/>
    <property type="match status" value="1"/>
</dbReference>
<gene>
    <name evidence="2" type="ORF">GCM10010439_23230</name>
</gene>
<dbReference type="SUPFAM" id="SSF55909">
    <property type="entry name" value="Pentein"/>
    <property type="match status" value="1"/>
</dbReference>